<comment type="caution">
    <text evidence="6">The sequence shown here is derived from an EMBL/GenBank/DDBJ whole genome shotgun (WGS) entry which is preliminary data.</text>
</comment>
<dbReference type="Proteomes" id="UP001249851">
    <property type="component" value="Unassembled WGS sequence"/>
</dbReference>
<dbReference type="Gene3D" id="2.20.70.10">
    <property type="match status" value="1"/>
</dbReference>
<dbReference type="InterPro" id="IPR036020">
    <property type="entry name" value="WW_dom_sf"/>
</dbReference>
<dbReference type="CDD" id="cd00201">
    <property type="entry name" value="WW"/>
    <property type="match status" value="1"/>
</dbReference>
<dbReference type="InterPro" id="IPR006020">
    <property type="entry name" value="PTB/PI_dom"/>
</dbReference>
<evidence type="ECO:0000256" key="3">
    <source>
        <dbReference type="SAM" id="Phobius"/>
    </source>
</evidence>
<keyword evidence="1" id="KW-0677">Repeat</keyword>
<dbReference type="InterPro" id="IPR001202">
    <property type="entry name" value="WW_dom"/>
</dbReference>
<name>A0AAD9QV79_ACRCE</name>
<evidence type="ECO:0000256" key="1">
    <source>
        <dbReference type="ARBA" id="ARBA00022737"/>
    </source>
</evidence>
<feature type="compositionally biased region" description="Basic and acidic residues" evidence="2">
    <location>
        <begin position="184"/>
        <end position="195"/>
    </location>
</feature>
<dbReference type="Pfam" id="PF00397">
    <property type="entry name" value="WW"/>
    <property type="match status" value="1"/>
</dbReference>
<feature type="compositionally biased region" description="Low complexity" evidence="2">
    <location>
        <begin position="53"/>
        <end position="67"/>
    </location>
</feature>
<feature type="region of interest" description="Disordered" evidence="2">
    <location>
        <begin position="450"/>
        <end position="482"/>
    </location>
</feature>
<feature type="non-terminal residue" evidence="6">
    <location>
        <position position="1232"/>
    </location>
</feature>
<dbReference type="Pfam" id="PF00640">
    <property type="entry name" value="PID"/>
    <property type="match status" value="1"/>
</dbReference>
<feature type="compositionally biased region" description="Polar residues" evidence="2">
    <location>
        <begin position="37"/>
        <end position="52"/>
    </location>
</feature>
<dbReference type="SUPFAM" id="SSF51045">
    <property type="entry name" value="WW domain"/>
    <property type="match status" value="1"/>
</dbReference>
<dbReference type="PANTHER" id="PTHR14058">
    <property type="entry name" value="AMYLOID BETA A4 PRECURSOR PROTEIN-BINDING FAMILY B"/>
    <property type="match status" value="1"/>
</dbReference>
<dbReference type="PANTHER" id="PTHR14058:SF8">
    <property type="entry name" value="PROTEIN FE65 HOMOLOG"/>
    <property type="match status" value="1"/>
</dbReference>
<evidence type="ECO:0000256" key="2">
    <source>
        <dbReference type="SAM" id="MobiDB-lite"/>
    </source>
</evidence>
<feature type="region of interest" description="Disordered" evidence="2">
    <location>
        <begin position="514"/>
        <end position="613"/>
    </location>
</feature>
<feature type="domain" description="WW" evidence="5">
    <location>
        <begin position="714"/>
        <end position="746"/>
    </location>
</feature>
<feature type="transmembrane region" description="Helical" evidence="3">
    <location>
        <begin position="1196"/>
        <end position="1214"/>
    </location>
</feature>
<feature type="compositionally biased region" description="Pro residues" evidence="2">
    <location>
        <begin position="86"/>
        <end position="99"/>
    </location>
</feature>
<dbReference type="GO" id="GO:0005737">
    <property type="term" value="C:cytoplasm"/>
    <property type="evidence" value="ECO:0007669"/>
    <property type="project" value="TreeGrafter"/>
</dbReference>
<dbReference type="PROSITE" id="PS01159">
    <property type="entry name" value="WW_DOMAIN_1"/>
    <property type="match status" value="1"/>
</dbReference>
<accession>A0AAD9QV79</accession>
<dbReference type="SUPFAM" id="SSF50729">
    <property type="entry name" value="PH domain-like"/>
    <property type="match status" value="2"/>
</dbReference>
<dbReference type="GO" id="GO:0006355">
    <property type="term" value="P:regulation of DNA-templated transcription"/>
    <property type="evidence" value="ECO:0007669"/>
    <property type="project" value="TreeGrafter"/>
</dbReference>
<keyword evidence="3" id="KW-0812">Transmembrane</keyword>
<feature type="compositionally biased region" description="Acidic residues" evidence="2">
    <location>
        <begin position="540"/>
        <end position="550"/>
    </location>
</feature>
<protein>
    <submittedName>
        <fullName evidence="6">Amyloid beta protein binding family B member 2</fullName>
    </submittedName>
</protein>
<evidence type="ECO:0000313" key="6">
    <source>
        <dbReference type="EMBL" id="KAK2568001.1"/>
    </source>
</evidence>
<feature type="region of interest" description="Disordered" evidence="2">
    <location>
        <begin position="1071"/>
        <end position="1095"/>
    </location>
</feature>
<dbReference type="PROSITE" id="PS50020">
    <property type="entry name" value="WW_DOMAIN_2"/>
    <property type="match status" value="1"/>
</dbReference>
<feature type="compositionally biased region" description="Basic and acidic residues" evidence="2">
    <location>
        <begin position="450"/>
        <end position="469"/>
    </location>
</feature>
<feature type="compositionally biased region" description="Polar residues" evidence="2">
    <location>
        <begin position="103"/>
        <end position="118"/>
    </location>
</feature>
<dbReference type="AlphaFoldDB" id="A0AAD9QV79"/>
<evidence type="ECO:0000259" key="5">
    <source>
        <dbReference type="PROSITE" id="PS50020"/>
    </source>
</evidence>
<organism evidence="6 7">
    <name type="scientific">Acropora cervicornis</name>
    <name type="common">Staghorn coral</name>
    <dbReference type="NCBI Taxonomy" id="6130"/>
    <lineage>
        <taxon>Eukaryota</taxon>
        <taxon>Metazoa</taxon>
        <taxon>Cnidaria</taxon>
        <taxon>Anthozoa</taxon>
        <taxon>Hexacorallia</taxon>
        <taxon>Scleractinia</taxon>
        <taxon>Astrocoeniina</taxon>
        <taxon>Acroporidae</taxon>
        <taxon>Acropora</taxon>
    </lineage>
</organism>
<keyword evidence="3" id="KW-1133">Transmembrane helix</keyword>
<reference evidence="6" key="1">
    <citation type="journal article" date="2023" name="G3 (Bethesda)">
        <title>Whole genome assembly and annotation of the endangered Caribbean coral Acropora cervicornis.</title>
        <authorList>
            <person name="Selwyn J.D."/>
            <person name="Vollmer S.V."/>
        </authorList>
    </citation>
    <scope>NUCLEOTIDE SEQUENCE</scope>
    <source>
        <strain evidence="6">K2</strain>
    </source>
</reference>
<proteinExistence type="predicted"/>
<dbReference type="SMART" id="SM00462">
    <property type="entry name" value="PTB"/>
    <property type="match status" value="1"/>
</dbReference>
<dbReference type="InterPro" id="IPR039576">
    <property type="entry name" value="APBB1/2/3"/>
</dbReference>
<dbReference type="EMBL" id="JARQWQ010000013">
    <property type="protein sequence ID" value="KAK2568001.1"/>
    <property type="molecule type" value="Genomic_DNA"/>
</dbReference>
<dbReference type="GO" id="GO:0005634">
    <property type="term" value="C:nucleus"/>
    <property type="evidence" value="ECO:0007669"/>
    <property type="project" value="TreeGrafter"/>
</dbReference>
<dbReference type="PROSITE" id="PS01179">
    <property type="entry name" value="PID"/>
    <property type="match status" value="1"/>
</dbReference>
<dbReference type="SMART" id="SM00456">
    <property type="entry name" value="WW"/>
    <property type="match status" value="1"/>
</dbReference>
<dbReference type="InterPro" id="IPR011993">
    <property type="entry name" value="PH-like_dom_sf"/>
</dbReference>
<feature type="transmembrane region" description="Helical" evidence="3">
    <location>
        <begin position="874"/>
        <end position="897"/>
    </location>
</feature>
<feature type="compositionally biased region" description="Basic and acidic residues" evidence="2">
    <location>
        <begin position="566"/>
        <end position="588"/>
    </location>
</feature>
<keyword evidence="3" id="KW-0472">Membrane</keyword>
<reference evidence="6" key="2">
    <citation type="journal article" date="2023" name="Science">
        <title>Genomic signatures of disease resistance in endangered staghorn corals.</title>
        <authorList>
            <person name="Vollmer S.V."/>
            <person name="Selwyn J.D."/>
            <person name="Despard B.A."/>
            <person name="Roesel C.L."/>
        </authorList>
    </citation>
    <scope>NUCLEOTIDE SEQUENCE</scope>
    <source>
        <strain evidence="6">K2</strain>
    </source>
</reference>
<evidence type="ECO:0000259" key="4">
    <source>
        <dbReference type="PROSITE" id="PS01179"/>
    </source>
</evidence>
<feature type="compositionally biased region" description="Basic residues" evidence="2">
    <location>
        <begin position="589"/>
        <end position="605"/>
    </location>
</feature>
<feature type="domain" description="PID" evidence="4">
    <location>
        <begin position="931"/>
        <end position="1022"/>
    </location>
</feature>
<evidence type="ECO:0000313" key="7">
    <source>
        <dbReference type="Proteomes" id="UP001249851"/>
    </source>
</evidence>
<dbReference type="Gene3D" id="2.30.29.30">
    <property type="entry name" value="Pleckstrin-homology domain (PH domain)/Phosphotyrosine-binding domain (PTB)"/>
    <property type="match status" value="2"/>
</dbReference>
<feature type="compositionally biased region" description="Polar residues" evidence="2">
    <location>
        <begin position="227"/>
        <end position="238"/>
    </location>
</feature>
<keyword evidence="7" id="KW-1185">Reference proteome</keyword>
<sequence length="1232" mass="136302">MSQFKVEKVTKVKGLTDLSDKAKIAEKGESLAKRKGNSATVTERLASSNGRQTSAKKSSVTAKATSSDTGKSSARRTPISHHATTPPKPATTPPKPATRPKPSSTVAVASVATKSCPASQHRKTTTNSSAESAKKRSPQSVPVPPKPQSKTTVPLSQKTGRDDQKTKRKSELRKESSYDASDSDSEKGSRDRLNTDGDFGYETGSLDGSDASTGELLSPSAKDEQKTILTPSQSDNGSSCIYAEVDLTQLPVVGEGSTEVQSPETEVEYTELSLHRQGSSDSASYTYVGNEFRPLIVQEGIGIAAPVKSQTISKNVNTPNDDGVDLCSSGEPAPSEYVEVKIVDGGFDRSNIKVVPSNQRTPDKENENATRIIGPKNDLYAVVQKKSKGVENKDNSTQLLRQSSPMQKPIVELGDVVPAIPGGRKDSNMYQAITGELQSMIIACDNVQFEERSSRKNSVEKRTTSENKRVPPPMPKPYAGSGLKQLDTEKAQNGEAKENTVKDTDPQDCQVIYATVQKPSRTEKSQSLESLDQLRIPSPSDDDNDEDSSDGEMPPPLPSRLPNLEETLKRTEKSENCADFAKQEQVEKKPKKGGALKLFKRKHRRQMSDGNLVLDKDMEGRLTPSPKFQHQRSKSQADVLNIVDNEQGHVRHDNATEMYTEIDIQPQKVESPSDKNLPIKPYMEVDISQPPLTPTELQEKPIIGGESEDYSGPYELPEGWKEVKSDSGTYYWHVASGTTQWTLPQVATRPKKKVSEDTKSSEATERQKVLSFPVHSMGWIELEESQVAPHNMSDTITNCISSLAELRKDLWNTSETWGEGKDIRLLLEGDALKLVEPRTKDTLLVQPVSKMRVWETLPLWPGILQRGNTSAICFVAMVVFQVVQSLMPCMTCAVRFLKKRKRLRRVTGRCQHKSHDNASFNEKPHVEPKKSFSAKYAGSIDVSKPTGVEILNKAINKLTSKGGIWRTILIEISVSHIKITDCATQEMICEDRVRFMSFFGVGKDERLCGYIVSTAPEVYLCHLRFQKCVDAHPEIMQKVVVTEQEKLKEKIEKDKCEKDKAGFMTSVQGLLGKLGPKKGGGKKEENQGPDNKSSNIPVITCKPTHTFMVKYYGALPVAVGTGIETVEEAAKQQKPLWTNTEYGGRKIHLSCVCRVQDQSSSNCGSNTRDTMMTKYRSTEWKKKSVNCRKQDERMNVVSFFFGGGGLIYVVEIFLKLKKKEFIDQIYEFVGGE</sequence>
<dbReference type="GO" id="GO:0001540">
    <property type="term" value="F:amyloid-beta binding"/>
    <property type="evidence" value="ECO:0007669"/>
    <property type="project" value="InterPro"/>
</dbReference>
<feature type="region of interest" description="Disordered" evidence="2">
    <location>
        <begin position="29"/>
        <end position="238"/>
    </location>
</feature>
<gene>
    <name evidence="6" type="ORF">P5673_007906</name>
</gene>